<comment type="caution">
    <text evidence="1">The sequence shown here is derived from an EMBL/GenBank/DDBJ whole genome shotgun (WGS) entry which is preliminary data.</text>
</comment>
<gene>
    <name evidence="1" type="ORF">DZD52_01855</name>
</gene>
<accession>A0A3E1KSP2</accession>
<dbReference type="EMBL" id="QUZM01000002">
    <property type="protein sequence ID" value="RFF42677.1"/>
    <property type="molecule type" value="Genomic_DNA"/>
</dbReference>
<protein>
    <submittedName>
        <fullName evidence="1">Uncharacterized protein</fullName>
    </submittedName>
</protein>
<organism evidence="1 2">
    <name type="scientific">Xanthomonas nasturtii</name>
    <dbReference type="NCBI Taxonomy" id="1843581"/>
    <lineage>
        <taxon>Bacteria</taxon>
        <taxon>Pseudomonadati</taxon>
        <taxon>Pseudomonadota</taxon>
        <taxon>Gammaproteobacteria</taxon>
        <taxon>Lysobacterales</taxon>
        <taxon>Lysobacteraceae</taxon>
        <taxon>Xanthomonas</taxon>
    </lineage>
</organism>
<dbReference type="Proteomes" id="UP000259570">
    <property type="component" value="Unassembled WGS sequence"/>
</dbReference>
<proteinExistence type="predicted"/>
<name>A0A3E1KSP2_9XANT</name>
<dbReference type="GeneID" id="97213426"/>
<reference evidence="1 2" key="1">
    <citation type="submission" date="2018-08" db="EMBL/GenBank/DDBJ databases">
        <title>Genome sequencing of X. nasturtii WHRI 8984.</title>
        <authorList>
            <person name="Studholme D.J."/>
            <person name="Mchugh J."/>
            <person name="Vicente J."/>
        </authorList>
    </citation>
    <scope>NUCLEOTIDE SEQUENCE [LARGE SCALE GENOMIC DNA]</scope>
    <source>
        <strain evidence="1 2">WHRI 8984</strain>
    </source>
</reference>
<sequence length="178" mass="20445">MSSNKTATNNRTLDKCMALVREIECGSDIRIFAARNLFKDNERYDQNSFYAACRDELGGRATADGLCEAYPDSKDPLKDAYDTYLTLFKVYGVNWPELALAHYFEQVRKCQDPVAAAEHLWENVMRNWYKDLVLRAAHDHGHNVIEEMRFEQRDNDLASDMTARRIDQAAMSRHSAAA</sequence>
<evidence type="ECO:0000313" key="1">
    <source>
        <dbReference type="EMBL" id="RFF42677.1"/>
    </source>
</evidence>
<dbReference type="AlphaFoldDB" id="A0A3E1KSP2"/>
<evidence type="ECO:0000313" key="2">
    <source>
        <dbReference type="Proteomes" id="UP000259570"/>
    </source>
</evidence>
<dbReference type="RefSeq" id="WP_116904856.1">
    <property type="nucleotide sequence ID" value="NZ_CP142084.2"/>
</dbReference>